<feature type="chain" id="PRO_5004544598" description="Glycoside hydrolase" evidence="1">
    <location>
        <begin position="20"/>
        <end position="552"/>
    </location>
</feature>
<sequence>MARLQALLLGSYGVSRVLGQTWCGKDYTVGSPIIPPGGEFPAPATSTEPLLALRCAPAIKPYLEEDALTPAAIIVDSPITYQQISGASPITLPSNSLLGDLLVTVTANGKFLTTGVVPLNASKVELPFSLVGLQTQKQAYDVSCSATYSPPGGAKQTFEAGTALSYLPNPETGSVTKMDLRSGSLLAKPANNPSGPYGPVFPLGFYTNWGGYLDTNYNLSFIDDIAARGYTIVHPVPDYDNLTQFSLVVDRMAEVGLYLMYDMRWDYQNATAVTEQVNMFKNRSNLLLWYTGDEPDGSGDPLNATLNAYDLIYELDGYHPVSLVLNCQDYHFTEYSSGADIVMQDTYPIGINATWSVEYHTECTPDYGCCGCDNCVGDFEDISNRMDEFRQRLEVLGWDRTKALWTVPQAFGNAQFWNRVPSGKEWVVESVLGINHGGLGVVPWNDPTTTDITNSATILAKALPTLEAFILSPSATYKQSTADRVDVGMWTVGTQTLVLATNLNYFNATLDLAALIPGSLGQVTEVFNSGATYSNGQIQLESVGTGGFMVGL</sequence>
<dbReference type="eggNOG" id="ENOG502RG5A">
    <property type="taxonomic scope" value="Eukaryota"/>
</dbReference>
<organism evidence="2 3">
    <name type="scientific">Gloeophyllum trabeum (strain ATCC 11539 / FP-39264 / Madison 617)</name>
    <name type="common">Brown rot fungus</name>
    <dbReference type="NCBI Taxonomy" id="670483"/>
    <lineage>
        <taxon>Eukaryota</taxon>
        <taxon>Fungi</taxon>
        <taxon>Dikarya</taxon>
        <taxon>Basidiomycota</taxon>
        <taxon>Agaricomycotina</taxon>
        <taxon>Agaricomycetes</taxon>
        <taxon>Gloeophyllales</taxon>
        <taxon>Gloeophyllaceae</taxon>
        <taxon>Gloeophyllum</taxon>
    </lineage>
</organism>
<gene>
    <name evidence="2" type="ORF">GLOTRDRAFT_116097</name>
</gene>
<protein>
    <recommendedName>
        <fullName evidence="4">Glycoside hydrolase</fullName>
    </recommendedName>
</protein>
<evidence type="ECO:0000313" key="3">
    <source>
        <dbReference type="Proteomes" id="UP000030669"/>
    </source>
</evidence>
<dbReference type="AlphaFoldDB" id="S7RNF5"/>
<dbReference type="InterPro" id="IPR017853">
    <property type="entry name" value="GH"/>
</dbReference>
<evidence type="ECO:0000256" key="1">
    <source>
        <dbReference type="SAM" id="SignalP"/>
    </source>
</evidence>
<dbReference type="Gene3D" id="3.20.20.80">
    <property type="entry name" value="Glycosidases"/>
    <property type="match status" value="1"/>
</dbReference>
<dbReference type="OMA" id="DMRWTYM"/>
<dbReference type="Proteomes" id="UP000030669">
    <property type="component" value="Unassembled WGS sequence"/>
</dbReference>
<dbReference type="HOGENOM" id="CLU_022442_1_0_1"/>
<dbReference type="KEGG" id="gtr:GLOTRDRAFT_116097"/>
<dbReference type="SUPFAM" id="SSF51445">
    <property type="entry name" value="(Trans)glycosidases"/>
    <property type="match status" value="1"/>
</dbReference>
<dbReference type="OrthoDB" id="2338662at2759"/>
<reference evidence="2 3" key="1">
    <citation type="journal article" date="2012" name="Science">
        <title>The Paleozoic origin of enzymatic lignin decomposition reconstructed from 31 fungal genomes.</title>
        <authorList>
            <person name="Floudas D."/>
            <person name="Binder M."/>
            <person name="Riley R."/>
            <person name="Barry K."/>
            <person name="Blanchette R.A."/>
            <person name="Henrissat B."/>
            <person name="Martinez A.T."/>
            <person name="Otillar R."/>
            <person name="Spatafora J.W."/>
            <person name="Yadav J.S."/>
            <person name="Aerts A."/>
            <person name="Benoit I."/>
            <person name="Boyd A."/>
            <person name="Carlson A."/>
            <person name="Copeland A."/>
            <person name="Coutinho P.M."/>
            <person name="de Vries R.P."/>
            <person name="Ferreira P."/>
            <person name="Findley K."/>
            <person name="Foster B."/>
            <person name="Gaskell J."/>
            <person name="Glotzer D."/>
            <person name="Gorecki P."/>
            <person name="Heitman J."/>
            <person name="Hesse C."/>
            <person name="Hori C."/>
            <person name="Igarashi K."/>
            <person name="Jurgens J.A."/>
            <person name="Kallen N."/>
            <person name="Kersten P."/>
            <person name="Kohler A."/>
            <person name="Kuees U."/>
            <person name="Kumar T.K.A."/>
            <person name="Kuo A."/>
            <person name="LaButti K."/>
            <person name="Larrondo L.F."/>
            <person name="Lindquist E."/>
            <person name="Ling A."/>
            <person name="Lombard V."/>
            <person name="Lucas S."/>
            <person name="Lundell T."/>
            <person name="Martin R."/>
            <person name="McLaughlin D.J."/>
            <person name="Morgenstern I."/>
            <person name="Morin E."/>
            <person name="Murat C."/>
            <person name="Nagy L.G."/>
            <person name="Nolan M."/>
            <person name="Ohm R.A."/>
            <person name="Patyshakuliyeva A."/>
            <person name="Rokas A."/>
            <person name="Ruiz-Duenas F.J."/>
            <person name="Sabat G."/>
            <person name="Salamov A."/>
            <person name="Samejima M."/>
            <person name="Schmutz J."/>
            <person name="Slot J.C."/>
            <person name="St John F."/>
            <person name="Stenlid J."/>
            <person name="Sun H."/>
            <person name="Sun S."/>
            <person name="Syed K."/>
            <person name="Tsang A."/>
            <person name="Wiebenga A."/>
            <person name="Young D."/>
            <person name="Pisabarro A."/>
            <person name="Eastwood D.C."/>
            <person name="Martin F."/>
            <person name="Cullen D."/>
            <person name="Grigoriev I.V."/>
            <person name="Hibbett D.S."/>
        </authorList>
    </citation>
    <scope>NUCLEOTIDE SEQUENCE [LARGE SCALE GENOMIC DNA]</scope>
    <source>
        <strain evidence="2 3">ATCC 11539</strain>
    </source>
</reference>
<keyword evidence="1" id="KW-0732">Signal</keyword>
<dbReference type="GeneID" id="19300137"/>
<evidence type="ECO:0000313" key="2">
    <source>
        <dbReference type="EMBL" id="EPQ55995.1"/>
    </source>
</evidence>
<name>S7RNF5_GLOTA</name>
<accession>S7RNF5</accession>
<proteinExistence type="predicted"/>
<dbReference type="EMBL" id="KB469301">
    <property type="protein sequence ID" value="EPQ55995.1"/>
    <property type="molecule type" value="Genomic_DNA"/>
</dbReference>
<feature type="signal peptide" evidence="1">
    <location>
        <begin position="1"/>
        <end position="19"/>
    </location>
</feature>
<keyword evidence="3" id="KW-1185">Reference proteome</keyword>
<dbReference type="RefSeq" id="XP_007866001.1">
    <property type="nucleotide sequence ID" value="XM_007867810.1"/>
</dbReference>
<evidence type="ECO:0008006" key="4">
    <source>
        <dbReference type="Google" id="ProtNLM"/>
    </source>
</evidence>